<organism evidence="2 3">
    <name type="scientific">Fibrella forsythiae</name>
    <dbReference type="NCBI Taxonomy" id="2817061"/>
    <lineage>
        <taxon>Bacteria</taxon>
        <taxon>Pseudomonadati</taxon>
        <taxon>Bacteroidota</taxon>
        <taxon>Cytophagia</taxon>
        <taxon>Cytophagales</taxon>
        <taxon>Spirosomataceae</taxon>
        <taxon>Fibrella</taxon>
    </lineage>
</organism>
<evidence type="ECO:0008006" key="4">
    <source>
        <dbReference type="Google" id="ProtNLM"/>
    </source>
</evidence>
<accession>A0ABS3JSN1</accession>
<dbReference type="PROSITE" id="PS51257">
    <property type="entry name" value="PROKAR_LIPOPROTEIN"/>
    <property type="match status" value="1"/>
</dbReference>
<evidence type="ECO:0000313" key="2">
    <source>
        <dbReference type="EMBL" id="MBO0953019.1"/>
    </source>
</evidence>
<proteinExistence type="predicted"/>
<protein>
    <recommendedName>
        <fullName evidence="4">DUF4136 domain-containing protein</fullName>
    </recommendedName>
</protein>
<dbReference type="Proteomes" id="UP000664628">
    <property type="component" value="Unassembled WGS sequence"/>
</dbReference>
<gene>
    <name evidence="2" type="ORF">J2I46_30880</name>
</gene>
<evidence type="ECO:0000313" key="3">
    <source>
        <dbReference type="Proteomes" id="UP000664628"/>
    </source>
</evidence>
<dbReference type="EMBL" id="JAFMYW010000018">
    <property type="protein sequence ID" value="MBO0953019.1"/>
    <property type="molecule type" value="Genomic_DNA"/>
</dbReference>
<feature type="region of interest" description="Disordered" evidence="1">
    <location>
        <begin position="36"/>
        <end position="57"/>
    </location>
</feature>
<comment type="caution">
    <text evidence="2">The sequence shown here is derived from an EMBL/GenBank/DDBJ whole genome shotgun (WGS) entry which is preliminary data.</text>
</comment>
<dbReference type="RefSeq" id="WP_207332971.1">
    <property type="nucleotide sequence ID" value="NZ_JAFMYW010000018.1"/>
</dbReference>
<sequence>MNKLLLLALLTTLLGCRIEINLPPAQVQPVISPPVTSLPVTPTPGQQNQRPQSKYQSATGDVLDRYIVTAYIVGGDTLYSRTPTPGNYRPGINKLDINNFALLIEETGKDQYTLTYSYYHNKTALVPRFTRAVSARALDYLYEFTLATASGPTVYESTMRRSSRVFYEKIKGGGIAIPLAGASGPLDQLTDKEVIIVAMPQ</sequence>
<reference evidence="2 3" key="1">
    <citation type="submission" date="2021-03" db="EMBL/GenBank/DDBJ databases">
        <title>Fibrella sp. HMF5405 genome sequencing and assembly.</title>
        <authorList>
            <person name="Kang H."/>
            <person name="Kim H."/>
            <person name="Bae S."/>
            <person name="Joh K."/>
        </authorList>
    </citation>
    <scope>NUCLEOTIDE SEQUENCE [LARGE SCALE GENOMIC DNA]</scope>
    <source>
        <strain evidence="2 3">HMF5405</strain>
    </source>
</reference>
<evidence type="ECO:0000256" key="1">
    <source>
        <dbReference type="SAM" id="MobiDB-lite"/>
    </source>
</evidence>
<name>A0ABS3JSN1_9BACT</name>
<keyword evidence="3" id="KW-1185">Reference proteome</keyword>
<feature type="compositionally biased region" description="Polar residues" evidence="1">
    <location>
        <begin position="45"/>
        <end position="57"/>
    </location>
</feature>